<dbReference type="PANTHER" id="PTHR33823:SF4">
    <property type="entry name" value="GENERAL STRESS PROTEIN 16O"/>
    <property type="match status" value="1"/>
</dbReference>
<evidence type="ECO:0000256" key="4">
    <source>
        <dbReference type="PROSITE-ProRule" id="PRU00510"/>
    </source>
</evidence>
<dbReference type="InterPro" id="IPR037187">
    <property type="entry name" value="DnaK_N"/>
</dbReference>
<evidence type="ECO:0000256" key="5">
    <source>
        <dbReference type="SAM" id="MobiDB-lite"/>
    </source>
</evidence>
<dbReference type="PROSITE" id="PS51128">
    <property type="entry name" value="ZF_DKSA_2"/>
    <property type="match status" value="1"/>
</dbReference>
<evidence type="ECO:0000313" key="8">
    <source>
        <dbReference type="EMBL" id="TPW31843.1"/>
    </source>
</evidence>
<name>A0A506UBR4_9HYPH</name>
<comment type="caution">
    <text evidence="8">The sequence shown here is derived from an EMBL/GenBank/DDBJ whole genome shotgun (WGS) entry which is preliminary data.</text>
</comment>
<dbReference type="SUPFAM" id="SSF57716">
    <property type="entry name" value="Glucocorticoid receptor-like (DNA-binding domain)"/>
    <property type="match status" value="1"/>
</dbReference>
<dbReference type="Gene3D" id="1.20.120.910">
    <property type="entry name" value="DksA, coiled-coil domain"/>
    <property type="match status" value="1"/>
</dbReference>
<feature type="region of interest" description="Disordered" evidence="5">
    <location>
        <begin position="26"/>
        <end position="45"/>
    </location>
</feature>
<feature type="domain" description="DnaK suppressor protein-like N-terminal" evidence="7">
    <location>
        <begin position="6"/>
        <end position="70"/>
    </location>
</feature>
<feature type="zinc finger region" description="dksA C4-type" evidence="4">
    <location>
        <begin position="78"/>
        <end position="102"/>
    </location>
</feature>
<evidence type="ECO:0000256" key="2">
    <source>
        <dbReference type="ARBA" id="ARBA00022771"/>
    </source>
</evidence>
<evidence type="ECO:0000313" key="9">
    <source>
        <dbReference type="Proteomes" id="UP000318801"/>
    </source>
</evidence>
<keyword evidence="3" id="KW-0862">Zinc</keyword>
<dbReference type="GO" id="GO:0008270">
    <property type="term" value="F:zinc ion binding"/>
    <property type="evidence" value="ECO:0007669"/>
    <property type="project" value="UniProtKB-KW"/>
</dbReference>
<proteinExistence type="predicted"/>
<feature type="domain" description="Zinc finger DksA/TraR C4-type" evidence="6">
    <location>
        <begin position="73"/>
        <end position="105"/>
    </location>
</feature>
<dbReference type="EMBL" id="VHLG01000003">
    <property type="protein sequence ID" value="TPW31843.1"/>
    <property type="molecule type" value="Genomic_DNA"/>
</dbReference>
<accession>A0A506UBR4</accession>
<evidence type="ECO:0000259" key="6">
    <source>
        <dbReference type="Pfam" id="PF01258"/>
    </source>
</evidence>
<dbReference type="OrthoDB" id="1121111at2"/>
<dbReference type="Pfam" id="PF21173">
    <property type="entry name" value="DksA-like_N"/>
    <property type="match status" value="1"/>
</dbReference>
<evidence type="ECO:0000256" key="3">
    <source>
        <dbReference type="ARBA" id="ARBA00022833"/>
    </source>
</evidence>
<dbReference type="AlphaFoldDB" id="A0A506UBR4"/>
<dbReference type="Pfam" id="PF01258">
    <property type="entry name" value="zf-dskA_traR"/>
    <property type="match status" value="1"/>
</dbReference>
<feature type="compositionally biased region" description="Basic and acidic residues" evidence="5">
    <location>
        <begin position="26"/>
        <end position="42"/>
    </location>
</feature>
<dbReference type="Proteomes" id="UP000318801">
    <property type="component" value="Unassembled WGS sequence"/>
</dbReference>
<dbReference type="InterPro" id="IPR048487">
    <property type="entry name" value="DksA-like_N"/>
</dbReference>
<dbReference type="RefSeq" id="WP_141148617.1">
    <property type="nucleotide sequence ID" value="NZ_VHLG01000003.1"/>
</dbReference>
<reference evidence="8 9" key="1">
    <citation type="submission" date="2019-06" db="EMBL/GenBank/DDBJ databases">
        <authorList>
            <person name="Li M."/>
        </authorList>
    </citation>
    <scope>NUCLEOTIDE SEQUENCE [LARGE SCALE GENOMIC DNA]</scope>
    <source>
        <strain evidence="8 9">BGMRC2036</strain>
    </source>
</reference>
<evidence type="ECO:0000256" key="1">
    <source>
        <dbReference type="ARBA" id="ARBA00022723"/>
    </source>
</evidence>
<keyword evidence="1" id="KW-0479">Metal-binding</keyword>
<protein>
    <submittedName>
        <fullName evidence="8">TraR/DksA family transcriptional regulator</fullName>
    </submittedName>
</protein>
<keyword evidence="9" id="KW-1185">Reference proteome</keyword>
<gene>
    <name evidence="8" type="ORF">FJU08_07735</name>
</gene>
<keyword evidence="2" id="KW-0863">Zinc-finger</keyword>
<dbReference type="PANTHER" id="PTHR33823">
    <property type="entry name" value="RNA POLYMERASE-BINDING TRANSCRIPTION FACTOR DKSA-RELATED"/>
    <property type="match status" value="1"/>
</dbReference>
<sequence length="107" mass="11990">MDSSVYKNRLLERKHEILGRLTKIDNDLGRTKNPDSADRATEAENDEVLEEFGQVGSDEMRAIDAALDRIEDGTFGICVNCGKPISEERLEAVPYTPFCKKCAAELR</sequence>
<dbReference type="InterPro" id="IPR000962">
    <property type="entry name" value="Znf_DskA_TraR"/>
</dbReference>
<evidence type="ECO:0000259" key="7">
    <source>
        <dbReference type="Pfam" id="PF21173"/>
    </source>
</evidence>
<organism evidence="8 9">
    <name type="scientific">Martelella alba</name>
    <dbReference type="NCBI Taxonomy" id="2590451"/>
    <lineage>
        <taxon>Bacteria</taxon>
        <taxon>Pseudomonadati</taxon>
        <taxon>Pseudomonadota</taxon>
        <taxon>Alphaproteobacteria</taxon>
        <taxon>Hyphomicrobiales</taxon>
        <taxon>Aurantimonadaceae</taxon>
        <taxon>Martelella</taxon>
    </lineage>
</organism>
<dbReference type="SUPFAM" id="SSF109635">
    <property type="entry name" value="DnaK suppressor protein DksA, alpha-hairpin domain"/>
    <property type="match status" value="1"/>
</dbReference>